<dbReference type="OrthoDB" id="9810590at2"/>
<dbReference type="SMART" id="SM00357">
    <property type="entry name" value="CSP"/>
    <property type="match status" value="1"/>
</dbReference>
<evidence type="ECO:0000256" key="2">
    <source>
        <dbReference type="ARBA" id="ARBA00022490"/>
    </source>
</evidence>
<dbReference type="InterPro" id="IPR052069">
    <property type="entry name" value="Ca-reg_mRNA-binding_domain"/>
</dbReference>
<dbReference type="AlphaFoldDB" id="A0A1J0KTU5"/>
<dbReference type="PANTHER" id="PTHR12962">
    <property type="entry name" value="CALCIUM-REGULATED HEAT STABLE PROTEIN CRHSP-24-RELATED"/>
    <property type="match status" value="1"/>
</dbReference>
<dbReference type="PIRSF" id="PIRSF002599">
    <property type="entry name" value="Cold_shock_A"/>
    <property type="match status" value="1"/>
</dbReference>
<reference evidence="6" key="1">
    <citation type="submission" date="2014-10" db="EMBL/GenBank/DDBJ databases">
        <authorList>
            <person name="Kuske C.R."/>
            <person name="Challacombe J.F."/>
            <person name="Daligault H.E."/>
            <person name="Davenport K.W."/>
            <person name="Johnson S.L."/>
            <person name="Siddaramappa S."/>
            <person name="Petersen J.M."/>
        </authorList>
    </citation>
    <scope>NUCLEOTIDE SEQUENCE [LARGE SCALE GENOMIC DNA]</scope>
    <source>
        <strain evidence="6">CA97-1460</strain>
    </source>
</reference>
<sequence>MRQGKIKFFNAERGFGFIEPQDGGKEIFVHINNVEGSGSTLQEGEKVTFDTEENRGRKSAIKVKVIS</sequence>
<name>A0A1J0KTU5_9GAMM</name>
<keyword evidence="6" id="KW-1185">Reference proteome</keyword>
<keyword evidence="3" id="KW-0597">Phosphoprotein</keyword>
<dbReference type="GO" id="GO:0003677">
    <property type="term" value="F:DNA binding"/>
    <property type="evidence" value="ECO:0007669"/>
    <property type="project" value="UniProtKB-KW"/>
</dbReference>
<feature type="domain" description="CSD" evidence="4">
    <location>
        <begin position="1"/>
        <end position="65"/>
    </location>
</feature>
<dbReference type="InterPro" id="IPR012340">
    <property type="entry name" value="NA-bd_OB-fold"/>
</dbReference>
<dbReference type="Proteomes" id="UP000182521">
    <property type="component" value="Chromosome"/>
</dbReference>
<comment type="subcellular location">
    <subcellularLocation>
        <location evidence="1">Cytoplasm</location>
    </subcellularLocation>
</comment>
<dbReference type="RefSeq" id="WP_071663336.1">
    <property type="nucleotide sequence ID" value="NZ_CP009654.1"/>
</dbReference>
<proteinExistence type="predicted"/>
<evidence type="ECO:0000256" key="3">
    <source>
        <dbReference type="ARBA" id="ARBA00022553"/>
    </source>
</evidence>
<dbReference type="KEGG" id="frc:KX01_326"/>
<keyword evidence="5" id="KW-0238">DNA-binding</keyword>
<accession>A0A1J0KTU5</accession>
<evidence type="ECO:0000313" key="5">
    <source>
        <dbReference type="EMBL" id="APC97060.1"/>
    </source>
</evidence>
<dbReference type="CDD" id="cd04458">
    <property type="entry name" value="CSP_CDS"/>
    <property type="match status" value="1"/>
</dbReference>
<dbReference type="InterPro" id="IPR011129">
    <property type="entry name" value="CSD"/>
</dbReference>
<dbReference type="GO" id="GO:0043488">
    <property type="term" value="P:regulation of mRNA stability"/>
    <property type="evidence" value="ECO:0007669"/>
    <property type="project" value="TreeGrafter"/>
</dbReference>
<dbReference type="Gene3D" id="2.40.50.140">
    <property type="entry name" value="Nucleic acid-binding proteins"/>
    <property type="match status" value="1"/>
</dbReference>
<dbReference type="PANTHER" id="PTHR12962:SF1">
    <property type="entry name" value="COLD SHOCK DOMAIN-CONTAINING PROTEIN CG9705"/>
    <property type="match status" value="1"/>
</dbReference>
<dbReference type="InterPro" id="IPR012156">
    <property type="entry name" value="Cold_shock_CspA"/>
</dbReference>
<dbReference type="Pfam" id="PF00313">
    <property type="entry name" value="CSD"/>
    <property type="match status" value="1"/>
</dbReference>
<evidence type="ECO:0000313" key="6">
    <source>
        <dbReference type="Proteomes" id="UP000182521"/>
    </source>
</evidence>
<organism evidence="5 6">
    <name type="scientific">Francisella frigiditurris</name>
    <dbReference type="NCBI Taxonomy" id="1542390"/>
    <lineage>
        <taxon>Bacteria</taxon>
        <taxon>Pseudomonadati</taxon>
        <taxon>Pseudomonadota</taxon>
        <taxon>Gammaproteobacteria</taxon>
        <taxon>Thiotrichales</taxon>
        <taxon>Francisellaceae</taxon>
        <taxon>Francisella</taxon>
    </lineage>
</organism>
<gene>
    <name evidence="5" type="ORF">KX01_326</name>
</gene>
<dbReference type="GO" id="GO:0003730">
    <property type="term" value="F:mRNA 3'-UTR binding"/>
    <property type="evidence" value="ECO:0007669"/>
    <property type="project" value="TreeGrafter"/>
</dbReference>
<dbReference type="PROSITE" id="PS51857">
    <property type="entry name" value="CSD_2"/>
    <property type="match status" value="1"/>
</dbReference>
<evidence type="ECO:0000256" key="1">
    <source>
        <dbReference type="ARBA" id="ARBA00004496"/>
    </source>
</evidence>
<dbReference type="PRINTS" id="PR00050">
    <property type="entry name" value="COLDSHOCK"/>
</dbReference>
<dbReference type="STRING" id="1542390.KX01_326"/>
<dbReference type="SUPFAM" id="SSF50249">
    <property type="entry name" value="Nucleic acid-binding proteins"/>
    <property type="match status" value="1"/>
</dbReference>
<evidence type="ECO:0000259" key="4">
    <source>
        <dbReference type="PROSITE" id="PS51857"/>
    </source>
</evidence>
<dbReference type="InterPro" id="IPR002059">
    <property type="entry name" value="CSP_DNA-bd"/>
</dbReference>
<dbReference type="GO" id="GO:0005829">
    <property type="term" value="C:cytosol"/>
    <property type="evidence" value="ECO:0007669"/>
    <property type="project" value="UniProtKB-ARBA"/>
</dbReference>
<keyword evidence="2" id="KW-0963">Cytoplasm</keyword>
<protein>
    <submittedName>
        <fullName evidence="5">'Cold-shock' DNA-binding domain protein</fullName>
    </submittedName>
</protein>
<dbReference type="EMBL" id="CP009654">
    <property type="protein sequence ID" value="APC97060.1"/>
    <property type="molecule type" value="Genomic_DNA"/>
</dbReference>